<evidence type="ECO:0000313" key="3">
    <source>
        <dbReference type="Proteomes" id="UP000305067"/>
    </source>
</evidence>
<proteinExistence type="predicted"/>
<evidence type="ECO:0000256" key="1">
    <source>
        <dbReference type="SAM" id="MobiDB-lite"/>
    </source>
</evidence>
<feature type="region of interest" description="Disordered" evidence="1">
    <location>
        <begin position="1"/>
        <end position="90"/>
    </location>
</feature>
<sequence>MGMRWCSWRASSPSSRLRSSRRSNGNFSPPHFTPRKRTLSSPQITPGSLSTPSYPLSCNPTSPNFTPSTLTRSRTSSTGQSPSTIPPFQRSSCKTLRYKQTIIDVLTPAFPRMRKWGEKHDQLDVLAPAFQRIMGAWMNKFLKASPSANVPLNEQLKTLKQKWTCTCSECTTVRNLPARGAQTSCSMEKTGAPKRKHVEGMLTLHAKGMATFSTIKTTPQGLEVHRSDALHQRMQWKVNQEKGSAILDSISRDENVLRRVLSTDYDRIALAVGKNPSIRSTKPPSVSSTAYDARVVGSPSDARNGPSSWIPFFTSADFGDQFGPISNKVGKWQNAVATAHAQARPAPDVAPWVQPPAKKRKAMGVNQEDVIGLT</sequence>
<evidence type="ECO:0000313" key="2">
    <source>
        <dbReference type="EMBL" id="TFK97198.1"/>
    </source>
</evidence>
<feature type="compositionally biased region" description="Polar residues" evidence="1">
    <location>
        <begin position="39"/>
        <end position="65"/>
    </location>
</feature>
<name>A0A5C3QAI0_9AGAR</name>
<dbReference type="AlphaFoldDB" id="A0A5C3QAI0"/>
<gene>
    <name evidence="2" type="ORF">BDV98DRAFT_267736</name>
</gene>
<organism evidence="2 3">
    <name type="scientific">Pterulicium gracile</name>
    <dbReference type="NCBI Taxonomy" id="1884261"/>
    <lineage>
        <taxon>Eukaryota</taxon>
        <taxon>Fungi</taxon>
        <taxon>Dikarya</taxon>
        <taxon>Basidiomycota</taxon>
        <taxon>Agaricomycotina</taxon>
        <taxon>Agaricomycetes</taxon>
        <taxon>Agaricomycetidae</taxon>
        <taxon>Agaricales</taxon>
        <taxon>Pleurotineae</taxon>
        <taxon>Pterulaceae</taxon>
        <taxon>Pterulicium</taxon>
    </lineage>
</organism>
<feature type="compositionally biased region" description="Low complexity" evidence="1">
    <location>
        <begin position="1"/>
        <end position="17"/>
    </location>
</feature>
<keyword evidence="3" id="KW-1185">Reference proteome</keyword>
<dbReference type="Proteomes" id="UP000305067">
    <property type="component" value="Unassembled WGS sequence"/>
</dbReference>
<accession>A0A5C3QAI0</accession>
<protein>
    <submittedName>
        <fullName evidence="2">Uncharacterized protein</fullName>
    </submittedName>
</protein>
<dbReference type="OrthoDB" id="124582at2759"/>
<reference evidence="2 3" key="1">
    <citation type="journal article" date="2019" name="Nat. Ecol. Evol.">
        <title>Megaphylogeny resolves global patterns of mushroom evolution.</title>
        <authorList>
            <person name="Varga T."/>
            <person name="Krizsan K."/>
            <person name="Foldi C."/>
            <person name="Dima B."/>
            <person name="Sanchez-Garcia M."/>
            <person name="Sanchez-Ramirez S."/>
            <person name="Szollosi G.J."/>
            <person name="Szarkandi J.G."/>
            <person name="Papp V."/>
            <person name="Albert L."/>
            <person name="Andreopoulos W."/>
            <person name="Angelini C."/>
            <person name="Antonin V."/>
            <person name="Barry K.W."/>
            <person name="Bougher N.L."/>
            <person name="Buchanan P."/>
            <person name="Buyck B."/>
            <person name="Bense V."/>
            <person name="Catcheside P."/>
            <person name="Chovatia M."/>
            <person name="Cooper J."/>
            <person name="Damon W."/>
            <person name="Desjardin D."/>
            <person name="Finy P."/>
            <person name="Geml J."/>
            <person name="Haridas S."/>
            <person name="Hughes K."/>
            <person name="Justo A."/>
            <person name="Karasinski D."/>
            <person name="Kautmanova I."/>
            <person name="Kiss B."/>
            <person name="Kocsube S."/>
            <person name="Kotiranta H."/>
            <person name="LaButti K.M."/>
            <person name="Lechner B.E."/>
            <person name="Liimatainen K."/>
            <person name="Lipzen A."/>
            <person name="Lukacs Z."/>
            <person name="Mihaltcheva S."/>
            <person name="Morgado L.N."/>
            <person name="Niskanen T."/>
            <person name="Noordeloos M.E."/>
            <person name="Ohm R.A."/>
            <person name="Ortiz-Santana B."/>
            <person name="Ovrebo C."/>
            <person name="Racz N."/>
            <person name="Riley R."/>
            <person name="Savchenko A."/>
            <person name="Shiryaev A."/>
            <person name="Soop K."/>
            <person name="Spirin V."/>
            <person name="Szebenyi C."/>
            <person name="Tomsovsky M."/>
            <person name="Tulloss R.E."/>
            <person name="Uehling J."/>
            <person name="Grigoriev I.V."/>
            <person name="Vagvolgyi C."/>
            <person name="Papp T."/>
            <person name="Martin F.M."/>
            <person name="Miettinen O."/>
            <person name="Hibbett D.S."/>
            <person name="Nagy L.G."/>
        </authorList>
    </citation>
    <scope>NUCLEOTIDE SEQUENCE [LARGE SCALE GENOMIC DNA]</scope>
    <source>
        <strain evidence="2 3">CBS 309.79</strain>
    </source>
</reference>
<dbReference type="EMBL" id="ML178849">
    <property type="protein sequence ID" value="TFK97198.1"/>
    <property type="molecule type" value="Genomic_DNA"/>
</dbReference>
<feature type="compositionally biased region" description="Low complexity" evidence="1">
    <location>
        <begin position="66"/>
        <end position="83"/>
    </location>
</feature>